<reference evidence="1" key="1">
    <citation type="journal article" date="2015" name="Infect. Genet. Evol.">
        <title>Detection and molecular characterization of sapoviruses in dogs.</title>
        <authorList>
            <person name="Bodnar L."/>
            <person name="Di Martino B."/>
            <person name="Di Profio F."/>
            <person name="Melegari I."/>
            <person name="Lanave G."/>
            <person name="Lorusso E."/>
            <person name="Cavalli A."/>
            <person name="Elia G."/>
            <person name="Banyai K."/>
            <person name="Marsilio F."/>
            <person name="Buonavoglia C."/>
            <person name="Martella V."/>
        </authorList>
    </citation>
    <scope>NUCLEOTIDE SEQUENCE</scope>
    <source>
        <strain evidence="1">Bari/5020/2007/ITA</strain>
    </source>
</reference>
<dbReference type="Pfam" id="PF05752">
    <property type="entry name" value="Calici_MSP"/>
    <property type="match status" value="1"/>
</dbReference>
<organism evidence="1">
    <name type="scientific">Sapovirus Bari/5020/2007/ITA</name>
    <dbReference type="NCBI Taxonomy" id="1769948"/>
    <lineage>
        <taxon>Viruses</taxon>
        <taxon>Riboviria</taxon>
        <taxon>Orthornavirae</taxon>
        <taxon>Pisuviricota</taxon>
        <taxon>Pisoniviricetes</taxon>
        <taxon>Picornavirales</taxon>
        <taxon>Caliciviridae</taxon>
        <taxon>Sapovirus</taxon>
        <taxon>Sapovirus sapporoense</taxon>
        <taxon>Sapporo virus</taxon>
    </lineage>
</organism>
<sequence length="166" mass="17800">MGASLIASALGDLALGASNTATGHRQVSAMEEANRIQREWMANQTNLLTQQMNLSYDLAINGPARKFESAIKAGYTPTDALRLSGSTHSVILGMIDRPIMPARDVYAIGTTTNTLQRIYHGMDVARQGLSSGAPAAPPGFQGFLNPNFKPNPPKFYLGPRPPSFNV</sequence>
<accession>A0A0U3A7T4</accession>
<dbReference type="EMBL" id="KT207829">
    <property type="protein sequence ID" value="ALT14132.1"/>
    <property type="molecule type" value="Genomic_RNA"/>
</dbReference>
<evidence type="ECO:0000313" key="1">
    <source>
        <dbReference type="EMBL" id="ALT14132.1"/>
    </source>
</evidence>
<protein>
    <submittedName>
        <fullName evidence="1">VP2</fullName>
    </submittedName>
</protein>
<dbReference type="InterPro" id="IPR008437">
    <property type="entry name" value="Minor_structural_calicivir"/>
</dbReference>
<name>A0A0U3A7T4_9CALI</name>
<proteinExistence type="predicted"/>